<protein>
    <submittedName>
        <fullName evidence="2">Uncharacterized protein</fullName>
    </submittedName>
</protein>
<proteinExistence type="predicted"/>
<feature type="region of interest" description="Disordered" evidence="1">
    <location>
        <begin position="294"/>
        <end position="401"/>
    </location>
</feature>
<sequence>MDPTTLVTFMFRAPPDVKIVELLGSWDNFEVPYRMHHDRLRGSDFYTGCFKFENIIFDGEVVLRDKPRTGGLKQGSTYWYYYRLDYANDAFDDRLPNTTGCPLLPGQAVNVMEVPCEVQEPPSRSHSACGYDIVGSLTDFTERKTLDPADKYAHVERPPISKVHSRCMSDDQLDGRLEGQLRITVERAVSPISATHSREGAPESRPVSPATRDSAKALSHKSFEDAGSSKLDPLDPSPTVASRTASDDKADGQAQRSTPQSKASSCYEYPEAYAAPLGSMEALGAALFASSNAQPIQPARSRASHGTNALSRRRRDSTLSCGPASVQNVQFYGSRPGTSVNESDDVYQPRTYSIPNSNLSDGSPAASPLSATFLPSNAHDQPDHAQKSNSAPESIDGCSAIDELSSPTFTASTVSTGGHNTPFQLSSHDDRDFGYSYNISAGDDPDEASAMLDESDLRRRPSLFERGLARLRPPFGLNYSLPSILSDSNQSLAKTITDHSRRASEEDTPSLPLPSIARDDEGSMAEAIFSELGFLSSSIT</sequence>
<dbReference type="Proteomes" id="UP001302367">
    <property type="component" value="Chromosome 3"/>
</dbReference>
<evidence type="ECO:0000313" key="2">
    <source>
        <dbReference type="EMBL" id="PIA99123.1"/>
    </source>
</evidence>
<organism evidence="2 4">
    <name type="scientific">Cercospora beticola</name>
    <name type="common">Sugarbeet leaf spot fungus</name>
    <dbReference type="NCBI Taxonomy" id="122368"/>
    <lineage>
        <taxon>Eukaryota</taxon>
        <taxon>Fungi</taxon>
        <taxon>Dikarya</taxon>
        <taxon>Ascomycota</taxon>
        <taxon>Pezizomycotina</taxon>
        <taxon>Dothideomycetes</taxon>
        <taxon>Dothideomycetidae</taxon>
        <taxon>Mycosphaerellales</taxon>
        <taxon>Mycosphaerellaceae</taxon>
        <taxon>Cercospora</taxon>
    </lineage>
</organism>
<feature type="compositionally biased region" description="Basic and acidic residues" evidence="1">
    <location>
        <begin position="496"/>
        <end position="505"/>
    </location>
</feature>
<evidence type="ECO:0000313" key="3">
    <source>
        <dbReference type="EMBL" id="WPA99883.1"/>
    </source>
</evidence>
<gene>
    <name evidence="2" type="ORF">CB0940_02735</name>
    <name evidence="3" type="ORF">RHO25_004503</name>
</gene>
<evidence type="ECO:0000313" key="4">
    <source>
        <dbReference type="Proteomes" id="UP000230605"/>
    </source>
</evidence>
<feature type="region of interest" description="Disordered" evidence="1">
    <location>
        <begin position="495"/>
        <end position="519"/>
    </location>
</feature>
<reference evidence="2 4" key="1">
    <citation type="submission" date="2015-10" db="EMBL/GenBank/DDBJ databases">
        <title>The cercosporin biosynthetic gene cluster was horizontally transferred to several fungal lineages and shown to be expanded in Cercospora beticola based on microsynteny with recipient genomes.</title>
        <authorList>
            <person name="De Jonge R."/>
            <person name="Ebert M.K."/>
            <person name="Suttle J.C."/>
            <person name="Jurick Ii W.M."/>
            <person name="Secor G.A."/>
            <person name="Thomma B.P."/>
            <person name="Van De Peer Y."/>
            <person name="Bolton M.D."/>
        </authorList>
    </citation>
    <scope>NUCLEOTIDE SEQUENCE [LARGE SCALE GENOMIC DNA]</scope>
    <source>
        <strain evidence="2 4">09-40</strain>
    </source>
</reference>
<name>A0A2G5I3R3_CERBT</name>
<dbReference type="AlphaFoldDB" id="A0A2G5I3R3"/>
<dbReference type="PANTHER" id="PTHR40625:SF1">
    <property type="entry name" value="AMP-ACTIVATED PROTEIN KINASE GLYCOGEN-BINDING DOMAIN-CONTAINING PROTEIN"/>
    <property type="match status" value="1"/>
</dbReference>
<feature type="region of interest" description="Disordered" evidence="1">
    <location>
        <begin position="188"/>
        <end position="266"/>
    </location>
</feature>
<keyword evidence="5" id="KW-1185">Reference proteome</keyword>
<accession>A0A2G5I3R3</accession>
<dbReference type="PANTHER" id="PTHR40625">
    <property type="entry name" value="GTP-BINDING PROTEIN ESDC-RELATED"/>
    <property type="match status" value="1"/>
</dbReference>
<dbReference type="EMBL" id="LKMD01000101">
    <property type="protein sequence ID" value="PIA99123.1"/>
    <property type="molecule type" value="Genomic_DNA"/>
</dbReference>
<reference evidence="3 5" key="2">
    <citation type="submission" date="2023-09" db="EMBL/GenBank/DDBJ databases">
        <title>Complete-Gapless Cercospora beticola genome.</title>
        <authorList>
            <person name="Wyatt N.A."/>
            <person name="Spanner R.E."/>
            <person name="Bolton M.D."/>
        </authorList>
    </citation>
    <scope>NUCLEOTIDE SEQUENCE [LARGE SCALE GENOMIC DNA]</scope>
    <source>
        <strain evidence="3">Cb09-40</strain>
    </source>
</reference>
<dbReference type="Proteomes" id="UP000230605">
    <property type="component" value="Chromosome 3"/>
</dbReference>
<feature type="compositionally biased region" description="Polar residues" evidence="1">
    <location>
        <begin position="350"/>
        <end position="361"/>
    </location>
</feature>
<evidence type="ECO:0000313" key="5">
    <source>
        <dbReference type="Proteomes" id="UP001302367"/>
    </source>
</evidence>
<feature type="compositionally biased region" description="Polar residues" evidence="1">
    <location>
        <begin position="369"/>
        <end position="379"/>
    </location>
</feature>
<dbReference type="OrthoDB" id="5422351at2759"/>
<feature type="compositionally biased region" description="Polar residues" evidence="1">
    <location>
        <begin position="254"/>
        <end position="264"/>
    </location>
</feature>
<evidence type="ECO:0000256" key="1">
    <source>
        <dbReference type="SAM" id="MobiDB-lite"/>
    </source>
</evidence>
<feature type="compositionally biased region" description="Polar residues" evidence="1">
    <location>
        <begin position="325"/>
        <end position="341"/>
    </location>
</feature>
<dbReference type="EMBL" id="CP134186">
    <property type="protein sequence ID" value="WPA99883.1"/>
    <property type="molecule type" value="Genomic_DNA"/>
</dbReference>